<evidence type="ECO:0000313" key="2">
    <source>
        <dbReference type="Proteomes" id="UP000647836"/>
    </source>
</evidence>
<protein>
    <submittedName>
        <fullName evidence="1">Uncharacterized protein</fullName>
    </submittedName>
</protein>
<organism evidence="1 2">
    <name type="scientific">Nostoc cf. edaphicum LEGE 07299</name>
    <dbReference type="NCBI Taxonomy" id="2777974"/>
    <lineage>
        <taxon>Bacteria</taxon>
        <taxon>Bacillati</taxon>
        <taxon>Cyanobacteriota</taxon>
        <taxon>Cyanophyceae</taxon>
        <taxon>Nostocales</taxon>
        <taxon>Nostocaceae</taxon>
        <taxon>Nostoc</taxon>
    </lineage>
</organism>
<name>A0ABR9TUM8_9NOSO</name>
<dbReference type="RefSeq" id="WP_194040933.1">
    <property type="nucleotide sequence ID" value="NZ_JADEXF010000045.1"/>
</dbReference>
<proteinExistence type="predicted"/>
<dbReference type="Proteomes" id="UP000647836">
    <property type="component" value="Unassembled WGS sequence"/>
</dbReference>
<accession>A0ABR9TUM8</accession>
<sequence>MQTSEKGLAGNIIYADDLEAIFTKYLQSIPVSDARDKARRLMKQL</sequence>
<evidence type="ECO:0000313" key="1">
    <source>
        <dbReference type="EMBL" id="MBE9103827.1"/>
    </source>
</evidence>
<reference evidence="1 2" key="1">
    <citation type="submission" date="2020-10" db="EMBL/GenBank/DDBJ databases">
        <authorList>
            <person name="Castelo-Branco R."/>
            <person name="Eusebio N."/>
            <person name="Adriana R."/>
            <person name="Vieira A."/>
            <person name="Brugerolle De Fraissinette N."/>
            <person name="Rezende De Castro R."/>
            <person name="Schneider M.P."/>
            <person name="Vasconcelos V."/>
            <person name="Leao P.N."/>
        </authorList>
    </citation>
    <scope>NUCLEOTIDE SEQUENCE [LARGE SCALE GENOMIC DNA]</scope>
    <source>
        <strain evidence="1 2">LEGE 07299</strain>
    </source>
</reference>
<keyword evidence="2" id="KW-1185">Reference proteome</keyword>
<gene>
    <name evidence="1" type="ORF">IQ229_02370</name>
</gene>
<dbReference type="EMBL" id="JADEXF010000045">
    <property type="protein sequence ID" value="MBE9103827.1"/>
    <property type="molecule type" value="Genomic_DNA"/>
</dbReference>
<comment type="caution">
    <text evidence="1">The sequence shown here is derived from an EMBL/GenBank/DDBJ whole genome shotgun (WGS) entry which is preliminary data.</text>
</comment>